<dbReference type="Gene3D" id="3.30.450.40">
    <property type="match status" value="1"/>
</dbReference>
<sequence>MAGTIQSIERAAAVLRVVSAGPRGLTLLEVSAALGLAKGTTHGILRTLVDVGFLGQDATTGRYEVGDRLTALGGHALDASTVRSLTLNWADTLASRAGEQVHVGVLRGLEVEVVHHVFRPDDSEQDMRTGLRLPVHASAMGKVLLAFDPSAQAQVLSRHQELRTHRTVTEPGAITRHLEAVRRDGTATEVEELVLGQAAVAAPVRGRGGIVVAAVEVSGDVERLCDGRGQVRTRFVTQVRAVARTMSRDFAA</sequence>
<reference evidence="7" key="1">
    <citation type="journal article" date="2019" name="Int. J. Syst. Evol. Microbiol.">
        <title>The Global Catalogue of Microorganisms (GCM) 10K type strain sequencing project: providing services to taxonomists for standard genome sequencing and annotation.</title>
        <authorList>
            <consortium name="The Broad Institute Genomics Platform"/>
            <consortium name="The Broad Institute Genome Sequencing Center for Infectious Disease"/>
            <person name="Wu L."/>
            <person name="Ma J."/>
        </authorList>
    </citation>
    <scope>NUCLEOTIDE SEQUENCE [LARGE SCALE GENOMIC DNA]</scope>
    <source>
        <strain evidence="7">NCAIM B.02333</strain>
    </source>
</reference>
<evidence type="ECO:0000256" key="3">
    <source>
        <dbReference type="ARBA" id="ARBA00023163"/>
    </source>
</evidence>
<dbReference type="PANTHER" id="PTHR30136:SF24">
    <property type="entry name" value="HTH-TYPE TRANSCRIPTIONAL REPRESSOR ALLR"/>
    <property type="match status" value="1"/>
</dbReference>
<dbReference type="SMART" id="SM00346">
    <property type="entry name" value="HTH_ICLR"/>
    <property type="match status" value="1"/>
</dbReference>
<proteinExistence type="predicted"/>
<evidence type="ECO:0000259" key="4">
    <source>
        <dbReference type="PROSITE" id="PS51077"/>
    </source>
</evidence>
<dbReference type="InterPro" id="IPR036388">
    <property type="entry name" value="WH-like_DNA-bd_sf"/>
</dbReference>
<dbReference type="RefSeq" id="WP_340293295.1">
    <property type="nucleotide sequence ID" value="NZ_JBBEOI010000103.1"/>
</dbReference>
<dbReference type="SUPFAM" id="SSF46785">
    <property type="entry name" value="Winged helix' DNA-binding domain"/>
    <property type="match status" value="1"/>
</dbReference>
<keyword evidence="3" id="KW-0804">Transcription</keyword>
<dbReference type="EMBL" id="JBHRWW010000009">
    <property type="protein sequence ID" value="MFC3689408.1"/>
    <property type="molecule type" value="Genomic_DNA"/>
</dbReference>
<evidence type="ECO:0000256" key="2">
    <source>
        <dbReference type="ARBA" id="ARBA00023125"/>
    </source>
</evidence>
<dbReference type="InterPro" id="IPR050707">
    <property type="entry name" value="HTH_MetabolicPath_Reg"/>
</dbReference>
<evidence type="ECO:0000313" key="6">
    <source>
        <dbReference type="EMBL" id="MFC3689408.1"/>
    </source>
</evidence>
<dbReference type="InterPro" id="IPR005471">
    <property type="entry name" value="Tscrpt_reg_IclR_N"/>
</dbReference>
<name>A0ABV7WJK6_9MICO</name>
<dbReference type="Pfam" id="PF01614">
    <property type="entry name" value="IclR_C"/>
    <property type="match status" value="1"/>
</dbReference>
<dbReference type="InterPro" id="IPR014757">
    <property type="entry name" value="Tscrpt_reg_IclR_C"/>
</dbReference>
<keyword evidence="7" id="KW-1185">Reference proteome</keyword>
<dbReference type="Pfam" id="PF09339">
    <property type="entry name" value="HTH_IclR"/>
    <property type="match status" value="1"/>
</dbReference>
<dbReference type="InterPro" id="IPR036390">
    <property type="entry name" value="WH_DNA-bd_sf"/>
</dbReference>
<accession>A0ABV7WJK6</accession>
<feature type="domain" description="IclR-ED" evidence="5">
    <location>
        <begin position="68"/>
        <end position="252"/>
    </location>
</feature>
<comment type="caution">
    <text evidence="6">The sequence shown here is derived from an EMBL/GenBank/DDBJ whole genome shotgun (WGS) entry which is preliminary data.</text>
</comment>
<organism evidence="6 7">
    <name type="scientific">Aquipuribacter hungaricus</name>
    <dbReference type="NCBI Taxonomy" id="545624"/>
    <lineage>
        <taxon>Bacteria</taxon>
        <taxon>Bacillati</taxon>
        <taxon>Actinomycetota</taxon>
        <taxon>Actinomycetes</taxon>
        <taxon>Micrococcales</taxon>
        <taxon>Intrasporangiaceae</taxon>
        <taxon>Aquipuribacter</taxon>
    </lineage>
</organism>
<feature type="domain" description="HTH iclR-type" evidence="4">
    <location>
        <begin position="5"/>
        <end position="67"/>
    </location>
</feature>
<dbReference type="InterPro" id="IPR029016">
    <property type="entry name" value="GAF-like_dom_sf"/>
</dbReference>
<evidence type="ECO:0000259" key="5">
    <source>
        <dbReference type="PROSITE" id="PS51078"/>
    </source>
</evidence>
<dbReference type="SUPFAM" id="SSF55781">
    <property type="entry name" value="GAF domain-like"/>
    <property type="match status" value="1"/>
</dbReference>
<evidence type="ECO:0000313" key="7">
    <source>
        <dbReference type="Proteomes" id="UP001595685"/>
    </source>
</evidence>
<dbReference type="PANTHER" id="PTHR30136">
    <property type="entry name" value="HELIX-TURN-HELIX TRANSCRIPTIONAL REGULATOR, ICLR FAMILY"/>
    <property type="match status" value="1"/>
</dbReference>
<dbReference type="Proteomes" id="UP001595685">
    <property type="component" value="Unassembled WGS sequence"/>
</dbReference>
<protein>
    <submittedName>
        <fullName evidence="6">IclR family transcriptional regulator</fullName>
    </submittedName>
</protein>
<evidence type="ECO:0000256" key="1">
    <source>
        <dbReference type="ARBA" id="ARBA00023015"/>
    </source>
</evidence>
<dbReference type="PROSITE" id="PS51077">
    <property type="entry name" value="HTH_ICLR"/>
    <property type="match status" value="1"/>
</dbReference>
<keyword evidence="1" id="KW-0805">Transcription regulation</keyword>
<keyword evidence="2" id="KW-0238">DNA-binding</keyword>
<dbReference type="PROSITE" id="PS51078">
    <property type="entry name" value="ICLR_ED"/>
    <property type="match status" value="1"/>
</dbReference>
<gene>
    <name evidence="6" type="ORF">ACFOLH_13745</name>
</gene>
<dbReference type="Gene3D" id="1.10.10.10">
    <property type="entry name" value="Winged helix-like DNA-binding domain superfamily/Winged helix DNA-binding domain"/>
    <property type="match status" value="1"/>
</dbReference>